<dbReference type="Proteomes" id="UP001285441">
    <property type="component" value="Unassembled WGS sequence"/>
</dbReference>
<accession>A0AAE0KJS2</accession>
<gene>
    <name evidence="1" type="ORF">B0H63DRAFT_477448</name>
</gene>
<dbReference type="AlphaFoldDB" id="A0AAE0KJS2"/>
<sequence>METMFSRLIIRYKDLEDTTFMWRGVYNTLTDRKEDYPYGGTYARAHFRSIRSDIEFEAASYRRLQESDYTAEEVEALHNGPIEGLSHHCRGIWGQRLFVTKGGLIGRGPGETRAGDMIYLLHEGRLPFILRPIKSGEKRGCFEYVWHAYVHGVMDGEALRGSFAGEWVTLA</sequence>
<reference evidence="1" key="2">
    <citation type="submission" date="2023-06" db="EMBL/GenBank/DDBJ databases">
        <authorList>
            <consortium name="Lawrence Berkeley National Laboratory"/>
            <person name="Haridas S."/>
            <person name="Hensen N."/>
            <person name="Bonometti L."/>
            <person name="Westerberg I."/>
            <person name="Brannstrom I.O."/>
            <person name="Guillou S."/>
            <person name="Cros-Aarteil S."/>
            <person name="Calhoun S."/>
            <person name="Kuo A."/>
            <person name="Mondo S."/>
            <person name="Pangilinan J."/>
            <person name="Riley R."/>
            <person name="LaButti K."/>
            <person name="Andreopoulos B."/>
            <person name="Lipzen A."/>
            <person name="Chen C."/>
            <person name="Yanf M."/>
            <person name="Daum C."/>
            <person name="Ng V."/>
            <person name="Clum A."/>
            <person name="Steindorff A."/>
            <person name="Ohm R."/>
            <person name="Martin F."/>
            <person name="Silar P."/>
            <person name="Natvig D."/>
            <person name="Lalanne C."/>
            <person name="Gautier V."/>
            <person name="Ament-velasquez S.L."/>
            <person name="Kruys A."/>
            <person name="Hutchinson M.I."/>
            <person name="Powell A.J."/>
            <person name="Barry K."/>
            <person name="Miller A.N."/>
            <person name="Grigoriev I.V."/>
            <person name="Debuchy R."/>
            <person name="Gladieux P."/>
            <person name="Thoren M.H."/>
            <person name="Johannesson H."/>
        </authorList>
    </citation>
    <scope>NUCLEOTIDE SEQUENCE</scope>
    <source>
        <strain evidence="1">CBS 232.78</strain>
    </source>
</reference>
<reference evidence="1" key="1">
    <citation type="journal article" date="2023" name="Mol. Phylogenet. Evol.">
        <title>Genome-scale phylogeny and comparative genomics of the fungal order Sordariales.</title>
        <authorList>
            <person name="Hensen N."/>
            <person name="Bonometti L."/>
            <person name="Westerberg I."/>
            <person name="Brannstrom I.O."/>
            <person name="Guillou S."/>
            <person name="Cros-Aarteil S."/>
            <person name="Calhoun S."/>
            <person name="Haridas S."/>
            <person name="Kuo A."/>
            <person name="Mondo S."/>
            <person name="Pangilinan J."/>
            <person name="Riley R."/>
            <person name="LaButti K."/>
            <person name="Andreopoulos B."/>
            <person name="Lipzen A."/>
            <person name="Chen C."/>
            <person name="Yan M."/>
            <person name="Daum C."/>
            <person name="Ng V."/>
            <person name="Clum A."/>
            <person name="Steindorff A."/>
            <person name="Ohm R.A."/>
            <person name="Martin F."/>
            <person name="Silar P."/>
            <person name="Natvig D.O."/>
            <person name="Lalanne C."/>
            <person name="Gautier V."/>
            <person name="Ament-Velasquez S.L."/>
            <person name="Kruys A."/>
            <person name="Hutchinson M.I."/>
            <person name="Powell A.J."/>
            <person name="Barry K."/>
            <person name="Miller A.N."/>
            <person name="Grigoriev I.V."/>
            <person name="Debuchy R."/>
            <person name="Gladieux P."/>
            <person name="Hiltunen Thoren M."/>
            <person name="Johannesson H."/>
        </authorList>
    </citation>
    <scope>NUCLEOTIDE SEQUENCE</scope>
    <source>
        <strain evidence="1">CBS 232.78</strain>
    </source>
</reference>
<dbReference type="EMBL" id="JAULSW010000006">
    <property type="protein sequence ID" value="KAK3377582.1"/>
    <property type="molecule type" value="Genomic_DNA"/>
</dbReference>
<keyword evidence="2" id="KW-1185">Reference proteome</keyword>
<protein>
    <submittedName>
        <fullName evidence="1">Uncharacterized protein</fullName>
    </submittedName>
</protein>
<name>A0AAE0KJS2_9PEZI</name>
<proteinExistence type="predicted"/>
<evidence type="ECO:0000313" key="1">
    <source>
        <dbReference type="EMBL" id="KAK3377582.1"/>
    </source>
</evidence>
<evidence type="ECO:0000313" key="2">
    <source>
        <dbReference type="Proteomes" id="UP001285441"/>
    </source>
</evidence>
<organism evidence="1 2">
    <name type="scientific">Podospora didyma</name>
    <dbReference type="NCBI Taxonomy" id="330526"/>
    <lineage>
        <taxon>Eukaryota</taxon>
        <taxon>Fungi</taxon>
        <taxon>Dikarya</taxon>
        <taxon>Ascomycota</taxon>
        <taxon>Pezizomycotina</taxon>
        <taxon>Sordariomycetes</taxon>
        <taxon>Sordariomycetidae</taxon>
        <taxon>Sordariales</taxon>
        <taxon>Podosporaceae</taxon>
        <taxon>Podospora</taxon>
    </lineage>
</organism>
<comment type="caution">
    <text evidence="1">The sequence shown here is derived from an EMBL/GenBank/DDBJ whole genome shotgun (WGS) entry which is preliminary data.</text>
</comment>
<dbReference type="Pfam" id="PF26639">
    <property type="entry name" value="Het-6_barrel"/>
    <property type="match status" value="1"/>
</dbReference>